<dbReference type="OrthoDB" id="5984724at2759"/>
<evidence type="ECO:0000259" key="3">
    <source>
        <dbReference type="Pfam" id="PF18701"/>
    </source>
</evidence>
<keyword evidence="1" id="KW-0175">Coiled coil</keyword>
<dbReference type="InterPro" id="IPR040676">
    <property type="entry name" value="DUF5641"/>
</dbReference>
<protein>
    <recommendedName>
        <fullName evidence="3">DUF5641 domain-containing protein</fullName>
    </recommendedName>
</protein>
<dbReference type="PANTHER" id="PTHR47331:SF8">
    <property type="match status" value="1"/>
</dbReference>
<evidence type="ECO:0000313" key="5">
    <source>
        <dbReference type="Proteomes" id="UP000683360"/>
    </source>
</evidence>
<sequence length="699" mass="80890">MDSERTFREARRLTPEGQLMFEENVRQFYFKTTNSTQIYRHDFGDIHEHTHMTKPLACTYKQELVKHFKEYEEISRKYDDYLVSQRCDESSRERSSHNLIASSLQQQVSKAIEKLEAMLQTFDMEELNKIKSEQLTEIIQPPDAFREPSNIGVDRKSKCSRGSSHLSRQRAKVEVAKTRAKFAQEEVELMRKQTAIQADMKLLSVKRDIEEAECELRVLNENFDEDCAISEPNKEDVKRRTAEFILKQTDQNANTPKTQNLNVDAPTFKPAVVNQMPTATFTQTDACRETKEFLKKNGICFRCCGPKRHLRRDCKEFLKCSVCQSREHPSALHTDIGNIRKNEPPESHEGENESGEVKTACTQICGQVSGTTDIATRGINPAELSNSLWIKGPAFLYDISLENSDNGPHQLVDADSDKEIRPEVQVAKTQTVDQNNVHRLGTHRFSKFSEWRTLVRAISLLKQRVRNRAHHNDKPEHLDAYKQPDALKQAQQFIIHEVQMENYRDEIDSIKHGTSLHNNSSLSQLSPILDVDDTLRVGEVTAIVNARPLVPVSTDPESPCVLCPAMLLTHKTNQDNVSFQTFEKKDMLKSQWKHTQFLAEEFWNRWRNEYLNRLQTRQKWTHENSNMKEGDLVLLRDNECARNYWPVAIVEKTFPSSDQKIRKVQIRVVRDGKPVSYVRPINELVMLVEHVELKESEID</sequence>
<reference evidence="4" key="1">
    <citation type="submission" date="2021-03" db="EMBL/GenBank/DDBJ databases">
        <authorList>
            <person name="Bekaert M."/>
        </authorList>
    </citation>
    <scope>NUCLEOTIDE SEQUENCE</scope>
</reference>
<feature type="coiled-coil region" evidence="1">
    <location>
        <begin position="166"/>
        <end position="222"/>
    </location>
</feature>
<dbReference type="PANTHER" id="PTHR47331">
    <property type="entry name" value="PHD-TYPE DOMAIN-CONTAINING PROTEIN"/>
    <property type="match status" value="1"/>
</dbReference>
<name>A0A8S3T067_MYTED</name>
<gene>
    <name evidence="4" type="ORF">MEDL_40156</name>
</gene>
<dbReference type="Pfam" id="PF18701">
    <property type="entry name" value="DUF5641"/>
    <property type="match status" value="1"/>
</dbReference>
<feature type="compositionally biased region" description="Basic and acidic residues" evidence="2">
    <location>
        <begin position="338"/>
        <end position="351"/>
    </location>
</feature>
<dbReference type="Proteomes" id="UP000683360">
    <property type="component" value="Unassembled WGS sequence"/>
</dbReference>
<evidence type="ECO:0000256" key="2">
    <source>
        <dbReference type="SAM" id="MobiDB-lite"/>
    </source>
</evidence>
<evidence type="ECO:0000313" key="4">
    <source>
        <dbReference type="EMBL" id="CAG2227165.1"/>
    </source>
</evidence>
<comment type="caution">
    <text evidence="4">The sequence shown here is derived from an EMBL/GenBank/DDBJ whole genome shotgun (WGS) entry which is preliminary data.</text>
</comment>
<proteinExistence type="predicted"/>
<feature type="region of interest" description="Disordered" evidence="2">
    <location>
        <begin position="334"/>
        <end position="356"/>
    </location>
</feature>
<evidence type="ECO:0000256" key="1">
    <source>
        <dbReference type="SAM" id="Coils"/>
    </source>
</evidence>
<dbReference type="EMBL" id="CAJPWZ010001950">
    <property type="protein sequence ID" value="CAG2227165.1"/>
    <property type="molecule type" value="Genomic_DNA"/>
</dbReference>
<feature type="domain" description="DUF5641" evidence="3">
    <location>
        <begin position="590"/>
        <end position="687"/>
    </location>
</feature>
<dbReference type="AlphaFoldDB" id="A0A8S3T067"/>
<organism evidence="4 5">
    <name type="scientific">Mytilus edulis</name>
    <name type="common">Blue mussel</name>
    <dbReference type="NCBI Taxonomy" id="6550"/>
    <lineage>
        <taxon>Eukaryota</taxon>
        <taxon>Metazoa</taxon>
        <taxon>Spiralia</taxon>
        <taxon>Lophotrochozoa</taxon>
        <taxon>Mollusca</taxon>
        <taxon>Bivalvia</taxon>
        <taxon>Autobranchia</taxon>
        <taxon>Pteriomorphia</taxon>
        <taxon>Mytilida</taxon>
        <taxon>Mytiloidea</taxon>
        <taxon>Mytilidae</taxon>
        <taxon>Mytilinae</taxon>
        <taxon>Mytilus</taxon>
    </lineage>
</organism>
<accession>A0A8S3T067</accession>
<keyword evidence="5" id="KW-1185">Reference proteome</keyword>